<dbReference type="Gene3D" id="1.10.357.10">
    <property type="entry name" value="Tetracycline Repressor, domain 2"/>
    <property type="match status" value="1"/>
</dbReference>
<dbReference type="Pfam" id="PF14246">
    <property type="entry name" value="TetR_C_7"/>
    <property type="match status" value="1"/>
</dbReference>
<dbReference type="GO" id="GO:0000976">
    <property type="term" value="F:transcription cis-regulatory region binding"/>
    <property type="evidence" value="ECO:0007669"/>
    <property type="project" value="TreeGrafter"/>
</dbReference>
<dbReference type="InterPro" id="IPR036271">
    <property type="entry name" value="Tet_transcr_reg_TetR-rel_C_sf"/>
</dbReference>
<accession>A0A5J4KXG9</accession>
<dbReference type="RefSeq" id="WP_151758911.1">
    <property type="nucleotide sequence ID" value="NZ_BKZW01000003.1"/>
</dbReference>
<evidence type="ECO:0000313" key="5">
    <source>
        <dbReference type="Proteomes" id="UP000326912"/>
    </source>
</evidence>
<name>A0A5J4KXG9_9CHLR</name>
<keyword evidence="1 2" id="KW-0238">DNA-binding</keyword>
<comment type="caution">
    <text evidence="4">The sequence shown here is derived from an EMBL/GenBank/DDBJ whole genome shotgun (WGS) entry which is preliminary data.</text>
</comment>
<dbReference type="PROSITE" id="PS50977">
    <property type="entry name" value="HTH_TETR_2"/>
    <property type="match status" value="1"/>
</dbReference>
<sequence length="209" mass="23275">MERKPNTRVQQTRERLRNAAHRLFLQQGYLGTSTDAILAEAGVSSKETLYRHYATKEELFVDVLSHLTLKQPGFAAQFSTLPTAQDLPALRQALTRFAHEILIMMSQPDYLAMLRIIIAEQPRFPQLGAMFFSTVPQRGIAIIMDLLQGAREQQIIAEVDFDALARALLGGLLTYALTSLVFTGEQAQPPGLDRADALVEIVMRALTPP</sequence>
<dbReference type="InterPro" id="IPR009057">
    <property type="entry name" value="Homeodomain-like_sf"/>
</dbReference>
<feature type="domain" description="HTH tetR-type" evidence="3">
    <location>
        <begin position="10"/>
        <end position="71"/>
    </location>
</feature>
<dbReference type="Pfam" id="PF00440">
    <property type="entry name" value="TetR_N"/>
    <property type="match status" value="1"/>
</dbReference>
<evidence type="ECO:0000256" key="1">
    <source>
        <dbReference type="ARBA" id="ARBA00023125"/>
    </source>
</evidence>
<evidence type="ECO:0000313" key="4">
    <source>
        <dbReference type="EMBL" id="GER91250.1"/>
    </source>
</evidence>
<proteinExistence type="predicted"/>
<dbReference type="InterPro" id="IPR050109">
    <property type="entry name" value="HTH-type_TetR-like_transc_reg"/>
</dbReference>
<dbReference type="PANTHER" id="PTHR30055">
    <property type="entry name" value="HTH-TYPE TRANSCRIPTIONAL REGULATOR RUTR"/>
    <property type="match status" value="1"/>
</dbReference>
<feature type="DNA-binding region" description="H-T-H motif" evidence="2">
    <location>
        <begin position="34"/>
        <end position="53"/>
    </location>
</feature>
<reference evidence="4 5" key="1">
    <citation type="submission" date="2019-10" db="EMBL/GenBank/DDBJ databases">
        <title>Dictyobacter vulcani sp. nov., within the class Ktedonobacteria, isolated from soil of volcanic Mt. Zao.</title>
        <authorList>
            <person name="Zheng Y."/>
            <person name="Wang C.M."/>
            <person name="Sakai Y."/>
            <person name="Abe K."/>
            <person name="Yokota A."/>
            <person name="Yabe S."/>
        </authorList>
    </citation>
    <scope>NUCLEOTIDE SEQUENCE [LARGE SCALE GENOMIC DNA]</scope>
    <source>
        <strain evidence="4 5">W12</strain>
    </source>
</reference>
<dbReference type="Proteomes" id="UP000326912">
    <property type="component" value="Unassembled WGS sequence"/>
</dbReference>
<dbReference type="AlphaFoldDB" id="A0A5J4KXG9"/>
<dbReference type="PANTHER" id="PTHR30055:SF146">
    <property type="entry name" value="HTH-TYPE TRANSCRIPTIONAL DUAL REGULATOR CECR"/>
    <property type="match status" value="1"/>
</dbReference>
<dbReference type="InterPro" id="IPR001647">
    <property type="entry name" value="HTH_TetR"/>
</dbReference>
<dbReference type="GO" id="GO:0003700">
    <property type="term" value="F:DNA-binding transcription factor activity"/>
    <property type="evidence" value="ECO:0007669"/>
    <property type="project" value="TreeGrafter"/>
</dbReference>
<gene>
    <name evidence="4" type="ORF">KDW_54120</name>
</gene>
<evidence type="ECO:0000256" key="2">
    <source>
        <dbReference type="PROSITE-ProRule" id="PRU00335"/>
    </source>
</evidence>
<keyword evidence="5" id="KW-1185">Reference proteome</keyword>
<dbReference type="EMBL" id="BKZW01000003">
    <property type="protein sequence ID" value="GER91250.1"/>
    <property type="molecule type" value="Genomic_DNA"/>
</dbReference>
<dbReference type="InterPro" id="IPR039536">
    <property type="entry name" value="TetR_C_Proteobacteria"/>
</dbReference>
<dbReference type="SUPFAM" id="SSF48498">
    <property type="entry name" value="Tetracyclin repressor-like, C-terminal domain"/>
    <property type="match status" value="1"/>
</dbReference>
<protein>
    <recommendedName>
        <fullName evidence="3">HTH tetR-type domain-containing protein</fullName>
    </recommendedName>
</protein>
<evidence type="ECO:0000259" key="3">
    <source>
        <dbReference type="PROSITE" id="PS50977"/>
    </source>
</evidence>
<dbReference type="SUPFAM" id="SSF46689">
    <property type="entry name" value="Homeodomain-like"/>
    <property type="match status" value="1"/>
</dbReference>
<organism evidence="4 5">
    <name type="scientific">Dictyobacter vulcani</name>
    <dbReference type="NCBI Taxonomy" id="2607529"/>
    <lineage>
        <taxon>Bacteria</taxon>
        <taxon>Bacillati</taxon>
        <taxon>Chloroflexota</taxon>
        <taxon>Ktedonobacteria</taxon>
        <taxon>Ktedonobacterales</taxon>
        <taxon>Dictyobacteraceae</taxon>
        <taxon>Dictyobacter</taxon>
    </lineage>
</organism>